<accession>A0A6C0JEH6</accession>
<organism evidence="3">
    <name type="scientific">viral metagenome</name>
    <dbReference type="NCBI Taxonomy" id="1070528"/>
    <lineage>
        <taxon>unclassified sequences</taxon>
        <taxon>metagenomes</taxon>
        <taxon>organismal metagenomes</taxon>
    </lineage>
</organism>
<name>A0A6C0JEH6_9ZZZZ</name>
<evidence type="ECO:0000313" key="3">
    <source>
        <dbReference type="EMBL" id="QHU04032.1"/>
    </source>
</evidence>
<feature type="region of interest" description="Disordered" evidence="2">
    <location>
        <begin position="363"/>
        <end position="386"/>
    </location>
</feature>
<proteinExistence type="predicted"/>
<evidence type="ECO:0000256" key="1">
    <source>
        <dbReference type="SAM" id="Coils"/>
    </source>
</evidence>
<feature type="coiled-coil region" evidence="1">
    <location>
        <begin position="245"/>
        <end position="272"/>
    </location>
</feature>
<dbReference type="AlphaFoldDB" id="A0A6C0JEH6"/>
<sequence>MSIEIYDTNDSFDFDKLVLTKPSLISGGNYFIRFLVNNGPLYIQPPKCKTKQGFTKSGKKFSCDLMFTNENENFIRWMENLENHCQTFIYKNREKWFDGAMELNDIESYFTSPLKLFKSGKYYILRINANTNAISNKLSIKIYDENENEVELESIIENTNVLTIVEIQGIKCSSRSFQIEIELKQMMTLQQKNIFEKCIIKSSTIKSVGHVNTLVNEVENGIDANIVEKADDLEQLEESEVVGEVEKEKEGEKEVEVEVEKESNESTQLEVETTQQENVDDDNFIKEGEVIPTTVMKITDDMDEVDFHLEDLENIEPFQIKKRNDVYYEMYREARKKAKIARDLALSSYLEAKRIKNTYMLNDLEDSDDSDLENDMEFDVEQSLDE</sequence>
<reference evidence="3" key="1">
    <citation type="journal article" date="2020" name="Nature">
        <title>Giant virus diversity and host interactions through global metagenomics.</title>
        <authorList>
            <person name="Schulz F."/>
            <person name="Roux S."/>
            <person name="Paez-Espino D."/>
            <person name="Jungbluth S."/>
            <person name="Walsh D.A."/>
            <person name="Denef V.J."/>
            <person name="McMahon K.D."/>
            <person name="Konstantinidis K.T."/>
            <person name="Eloe-Fadrosh E.A."/>
            <person name="Kyrpides N.C."/>
            <person name="Woyke T."/>
        </authorList>
    </citation>
    <scope>NUCLEOTIDE SEQUENCE</scope>
    <source>
        <strain evidence="3">GVMAG-M-3300027708-20</strain>
    </source>
</reference>
<evidence type="ECO:0000256" key="2">
    <source>
        <dbReference type="SAM" id="MobiDB-lite"/>
    </source>
</evidence>
<protein>
    <submittedName>
        <fullName evidence="3">Uncharacterized protein</fullName>
    </submittedName>
</protein>
<dbReference type="EMBL" id="MN740390">
    <property type="protein sequence ID" value="QHU04032.1"/>
    <property type="molecule type" value="Genomic_DNA"/>
</dbReference>
<keyword evidence="1" id="KW-0175">Coiled coil</keyword>